<evidence type="ECO:0000313" key="1">
    <source>
        <dbReference type="EMBL" id="RIH89566.1"/>
    </source>
</evidence>
<name>A0A399F1K1_9DEIN</name>
<accession>A0A399F1K1</accession>
<proteinExistence type="predicted"/>
<dbReference type="SUPFAM" id="SSF160387">
    <property type="entry name" value="NosL/MerB-like"/>
    <property type="match status" value="1"/>
</dbReference>
<dbReference type="OrthoDB" id="12427at188786"/>
<keyword evidence="2" id="KW-1185">Reference proteome</keyword>
<evidence type="ECO:0000313" key="2">
    <source>
        <dbReference type="Proteomes" id="UP000265341"/>
    </source>
</evidence>
<protein>
    <submittedName>
        <fullName evidence="1">Uncharacterized protein</fullName>
    </submittedName>
</protein>
<dbReference type="AlphaFoldDB" id="A0A399F1K1"/>
<dbReference type="Proteomes" id="UP000265341">
    <property type="component" value="Unassembled WGS sequence"/>
</dbReference>
<sequence>MTPNSQQSELLRHIQSPKPARYQLLRADGSKVHVFCAYDALLYVALTGKEVPLEAWKAAVHQVNGLCEHKEGT</sequence>
<dbReference type="EMBL" id="QWLA01000002">
    <property type="protein sequence ID" value="RIH89566.1"/>
    <property type="molecule type" value="Genomic_DNA"/>
</dbReference>
<comment type="caution">
    <text evidence="1">The sequence shown here is derived from an EMBL/GenBank/DDBJ whole genome shotgun (WGS) entry which is preliminary data.</text>
</comment>
<reference evidence="1 2" key="1">
    <citation type="submission" date="2018-08" db="EMBL/GenBank/DDBJ databases">
        <title>Meiothermus roseus NBRC 110900 genome sequencing project.</title>
        <authorList>
            <person name="Da Costa M.S."/>
            <person name="Albuquerque L."/>
            <person name="Raposo P."/>
            <person name="Froufe H.J.C."/>
            <person name="Barroso C.S."/>
            <person name="Egas C."/>
        </authorList>
    </citation>
    <scope>NUCLEOTIDE SEQUENCE [LARGE SCALE GENOMIC DNA]</scope>
    <source>
        <strain evidence="1 2">NBRC 110900</strain>
    </source>
</reference>
<dbReference type="RefSeq" id="WP_147371541.1">
    <property type="nucleotide sequence ID" value="NZ_QWLA01000002.1"/>
</dbReference>
<organism evidence="1 2">
    <name type="scientific">Calidithermus roseus</name>
    <dbReference type="NCBI Taxonomy" id="1644118"/>
    <lineage>
        <taxon>Bacteria</taxon>
        <taxon>Thermotogati</taxon>
        <taxon>Deinococcota</taxon>
        <taxon>Deinococci</taxon>
        <taxon>Thermales</taxon>
        <taxon>Thermaceae</taxon>
        <taxon>Calidithermus</taxon>
    </lineage>
</organism>
<gene>
    <name evidence="1" type="ORF">Mrose_00154</name>
</gene>